<dbReference type="AlphaFoldDB" id="A0A182MKJ4"/>
<feature type="compositionally biased region" description="Polar residues" evidence="1">
    <location>
        <begin position="65"/>
        <end position="79"/>
    </location>
</feature>
<evidence type="ECO:0000256" key="1">
    <source>
        <dbReference type="SAM" id="MobiDB-lite"/>
    </source>
</evidence>
<proteinExistence type="predicted"/>
<reference evidence="2" key="2">
    <citation type="submission" date="2020-05" db="UniProtKB">
        <authorList>
            <consortium name="EnsemblMetazoa"/>
        </authorList>
    </citation>
    <scope>IDENTIFICATION</scope>
    <source>
        <strain evidence="2">A-37</strain>
    </source>
</reference>
<sequence>MMCVDALADVQPDFVGGNGDAVRLSVATSGGFEAFGPPSLLLTIDGSSSLLSDTLMVVLAVMSAERTSSPPASCESTTSDSKRPAGSDEATGVTVDTLAKLLWLVSVDGATPSVPIGSNESVVISGHDLAVASWNEPPPAATSSGTTGL</sequence>
<evidence type="ECO:0000313" key="3">
    <source>
        <dbReference type="Proteomes" id="UP000075883"/>
    </source>
</evidence>
<name>A0A182MKJ4_9DIPT</name>
<accession>A0A182MKJ4</accession>
<evidence type="ECO:0000313" key="2">
    <source>
        <dbReference type="EnsemblMetazoa" id="ACUA020528-PA"/>
    </source>
</evidence>
<dbReference type="VEuPathDB" id="VectorBase:ACUA020528"/>
<dbReference type="EnsemblMetazoa" id="ACUA020528-RA">
    <property type="protein sequence ID" value="ACUA020528-PA"/>
    <property type="gene ID" value="ACUA020528"/>
</dbReference>
<dbReference type="EMBL" id="AXCM01000632">
    <property type="status" value="NOT_ANNOTATED_CDS"/>
    <property type="molecule type" value="Genomic_DNA"/>
</dbReference>
<reference evidence="3" key="1">
    <citation type="submission" date="2013-09" db="EMBL/GenBank/DDBJ databases">
        <title>The Genome Sequence of Anopheles culicifacies species A.</title>
        <authorList>
            <consortium name="The Broad Institute Genomics Platform"/>
            <person name="Neafsey D.E."/>
            <person name="Besansky N."/>
            <person name="Howell P."/>
            <person name="Walton C."/>
            <person name="Young S.K."/>
            <person name="Zeng Q."/>
            <person name="Gargeya S."/>
            <person name="Fitzgerald M."/>
            <person name="Haas B."/>
            <person name="Abouelleil A."/>
            <person name="Allen A.W."/>
            <person name="Alvarado L."/>
            <person name="Arachchi H.M."/>
            <person name="Berlin A.M."/>
            <person name="Chapman S.B."/>
            <person name="Gainer-Dewar J."/>
            <person name="Goldberg J."/>
            <person name="Griggs A."/>
            <person name="Gujja S."/>
            <person name="Hansen M."/>
            <person name="Howarth C."/>
            <person name="Imamovic A."/>
            <person name="Ireland A."/>
            <person name="Larimer J."/>
            <person name="McCowan C."/>
            <person name="Murphy C."/>
            <person name="Pearson M."/>
            <person name="Poon T.W."/>
            <person name="Priest M."/>
            <person name="Roberts A."/>
            <person name="Saif S."/>
            <person name="Shea T."/>
            <person name="Sisk P."/>
            <person name="Sykes S."/>
            <person name="Wortman J."/>
            <person name="Nusbaum C."/>
            <person name="Birren B."/>
        </authorList>
    </citation>
    <scope>NUCLEOTIDE SEQUENCE [LARGE SCALE GENOMIC DNA]</scope>
    <source>
        <strain evidence="3">A-37</strain>
    </source>
</reference>
<dbReference type="Proteomes" id="UP000075883">
    <property type="component" value="Unassembled WGS sequence"/>
</dbReference>
<keyword evidence="3" id="KW-1185">Reference proteome</keyword>
<protein>
    <submittedName>
        <fullName evidence="2">Uncharacterized protein</fullName>
    </submittedName>
</protein>
<feature type="region of interest" description="Disordered" evidence="1">
    <location>
        <begin position="65"/>
        <end position="90"/>
    </location>
</feature>
<organism evidence="2 3">
    <name type="scientific">Anopheles culicifacies</name>
    <dbReference type="NCBI Taxonomy" id="139723"/>
    <lineage>
        <taxon>Eukaryota</taxon>
        <taxon>Metazoa</taxon>
        <taxon>Ecdysozoa</taxon>
        <taxon>Arthropoda</taxon>
        <taxon>Hexapoda</taxon>
        <taxon>Insecta</taxon>
        <taxon>Pterygota</taxon>
        <taxon>Neoptera</taxon>
        <taxon>Endopterygota</taxon>
        <taxon>Diptera</taxon>
        <taxon>Nematocera</taxon>
        <taxon>Culicoidea</taxon>
        <taxon>Culicidae</taxon>
        <taxon>Anophelinae</taxon>
        <taxon>Anopheles</taxon>
        <taxon>culicifacies species complex</taxon>
    </lineage>
</organism>